<proteinExistence type="predicted"/>
<dbReference type="RefSeq" id="WP_121804261.1">
    <property type="nucleotide sequence ID" value="NZ_RDBE01000001.1"/>
</dbReference>
<dbReference type="EMBL" id="RDBE01000001">
    <property type="protein sequence ID" value="RLV50579.1"/>
    <property type="molecule type" value="Genomic_DNA"/>
</dbReference>
<dbReference type="SUPFAM" id="SSF81301">
    <property type="entry name" value="Nucleotidyltransferase"/>
    <property type="match status" value="1"/>
</dbReference>
<gene>
    <name evidence="1" type="ORF">D9V37_00970</name>
</gene>
<dbReference type="InterPro" id="IPR043519">
    <property type="entry name" value="NT_sf"/>
</dbReference>
<dbReference type="Gene3D" id="3.30.460.10">
    <property type="entry name" value="Beta Polymerase, domain 2"/>
    <property type="match status" value="1"/>
</dbReference>
<evidence type="ECO:0000313" key="2">
    <source>
        <dbReference type="Proteomes" id="UP000281708"/>
    </source>
</evidence>
<dbReference type="AlphaFoldDB" id="A0A3L8P7G0"/>
<dbReference type="PANTHER" id="PTHR34822">
    <property type="entry name" value="GRPB DOMAIN PROTEIN (AFU_ORTHOLOGUE AFUA_1G01530)"/>
    <property type="match status" value="1"/>
</dbReference>
<organism evidence="1 2">
    <name type="scientific">Nocardioides mangrovicus</name>
    <dbReference type="NCBI Taxonomy" id="2478913"/>
    <lineage>
        <taxon>Bacteria</taxon>
        <taxon>Bacillati</taxon>
        <taxon>Actinomycetota</taxon>
        <taxon>Actinomycetes</taxon>
        <taxon>Propionibacteriales</taxon>
        <taxon>Nocardioidaceae</taxon>
        <taxon>Nocardioides</taxon>
    </lineage>
</organism>
<dbReference type="OrthoDB" id="9799092at2"/>
<evidence type="ECO:0000313" key="1">
    <source>
        <dbReference type="EMBL" id="RLV50579.1"/>
    </source>
</evidence>
<reference evidence="1 2" key="1">
    <citation type="submission" date="2018-10" db="EMBL/GenBank/DDBJ databases">
        <title>Marmoricola sp. 4Q3S-7 whole genome shotgun sequence.</title>
        <authorList>
            <person name="Li F."/>
        </authorList>
    </citation>
    <scope>NUCLEOTIDE SEQUENCE [LARGE SCALE GENOMIC DNA]</scope>
    <source>
        <strain evidence="1 2">4Q3S-7</strain>
    </source>
</reference>
<name>A0A3L8P7G0_9ACTN</name>
<protein>
    <submittedName>
        <fullName evidence="1">GrpB family protein</fullName>
    </submittedName>
</protein>
<keyword evidence="2" id="KW-1185">Reference proteome</keyword>
<sequence>MILVEEYDPAWPGRFEALREEYAEALAAAEVPVVAIEHVGSTSVPGLAAKPVIDIDVVVGPDHVAAASAVMESLGFVARGDLGVPERYAFRAPERLGPTHTYVVVEGSLSLRNHLGVRRVLREHAALREEYAETKRRAGREAADIDEYIAHKSDVVQRILAAAGVEQAERAAIDAVNRPTGPPRG</sequence>
<comment type="caution">
    <text evidence="1">The sequence shown here is derived from an EMBL/GenBank/DDBJ whole genome shotgun (WGS) entry which is preliminary data.</text>
</comment>
<dbReference type="InterPro" id="IPR007344">
    <property type="entry name" value="GrpB/CoaE"/>
</dbReference>
<dbReference type="PANTHER" id="PTHR34822:SF1">
    <property type="entry name" value="GRPB FAMILY PROTEIN"/>
    <property type="match status" value="1"/>
</dbReference>
<dbReference type="Proteomes" id="UP000281708">
    <property type="component" value="Unassembled WGS sequence"/>
</dbReference>
<accession>A0A3L8P7G0</accession>
<dbReference type="Pfam" id="PF04229">
    <property type="entry name" value="GrpB"/>
    <property type="match status" value="1"/>
</dbReference>